<evidence type="ECO:0000256" key="6">
    <source>
        <dbReference type="ARBA" id="ARBA00048336"/>
    </source>
</evidence>
<keyword evidence="3" id="KW-0378">Hydrolase</keyword>
<dbReference type="InterPro" id="IPR039189">
    <property type="entry name" value="Fcp1"/>
</dbReference>
<dbReference type="AlphaFoldDB" id="A0A0G4FKA7"/>
<dbReference type="Gene3D" id="3.40.50.1000">
    <property type="entry name" value="HAD superfamily/HAD-like"/>
    <property type="match status" value="1"/>
</dbReference>
<proteinExistence type="predicted"/>
<feature type="region of interest" description="Disordered" evidence="7">
    <location>
        <begin position="283"/>
        <end position="315"/>
    </location>
</feature>
<dbReference type="VEuPathDB" id="CryptoDB:Cvel_17472"/>
<dbReference type="InterPro" id="IPR036412">
    <property type="entry name" value="HAD-like_sf"/>
</dbReference>
<evidence type="ECO:0000256" key="5">
    <source>
        <dbReference type="ARBA" id="ARBA00047761"/>
    </source>
</evidence>
<evidence type="ECO:0000313" key="9">
    <source>
        <dbReference type="EMBL" id="CEM14221.1"/>
    </source>
</evidence>
<evidence type="ECO:0000256" key="2">
    <source>
        <dbReference type="ARBA" id="ARBA00013081"/>
    </source>
</evidence>
<dbReference type="PROSITE" id="PS50969">
    <property type="entry name" value="FCP1"/>
    <property type="match status" value="1"/>
</dbReference>
<evidence type="ECO:0000256" key="4">
    <source>
        <dbReference type="ARBA" id="ARBA00023242"/>
    </source>
</evidence>
<feature type="region of interest" description="Disordered" evidence="7">
    <location>
        <begin position="1"/>
        <end position="24"/>
    </location>
</feature>
<comment type="subcellular location">
    <subcellularLocation>
        <location evidence="1">Nucleus</location>
    </subcellularLocation>
</comment>
<dbReference type="SMART" id="SM00577">
    <property type="entry name" value="CPDc"/>
    <property type="match status" value="1"/>
</dbReference>
<name>A0A0G4FKA7_9ALVE</name>
<evidence type="ECO:0000256" key="7">
    <source>
        <dbReference type="SAM" id="MobiDB-lite"/>
    </source>
</evidence>
<dbReference type="EC" id="3.1.3.16" evidence="2"/>
<evidence type="ECO:0000259" key="8">
    <source>
        <dbReference type="PROSITE" id="PS50969"/>
    </source>
</evidence>
<dbReference type="InterPro" id="IPR023214">
    <property type="entry name" value="HAD_sf"/>
</dbReference>
<dbReference type="Pfam" id="PF03031">
    <property type="entry name" value="NIF"/>
    <property type="match status" value="1"/>
</dbReference>
<protein>
    <recommendedName>
        <fullName evidence="2">protein-serine/threonine phosphatase</fullName>
        <ecNumber evidence="2">3.1.3.16</ecNumber>
    </recommendedName>
</protein>
<evidence type="ECO:0000256" key="3">
    <source>
        <dbReference type="ARBA" id="ARBA00022801"/>
    </source>
</evidence>
<dbReference type="EMBL" id="CDMZ01000436">
    <property type="protein sequence ID" value="CEM14221.1"/>
    <property type="molecule type" value="Genomic_DNA"/>
</dbReference>
<reference evidence="9" key="1">
    <citation type="submission" date="2014-11" db="EMBL/GenBank/DDBJ databases">
        <authorList>
            <person name="Otto D Thomas"/>
            <person name="Naeem Raeece"/>
        </authorList>
    </citation>
    <scope>NUCLEOTIDE SEQUENCE</scope>
</reference>
<comment type="catalytic activity">
    <reaction evidence="6">
        <text>O-phospho-L-threonyl-[protein] + H2O = L-threonyl-[protein] + phosphate</text>
        <dbReference type="Rhea" id="RHEA:47004"/>
        <dbReference type="Rhea" id="RHEA-COMP:11060"/>
        <dbReference type="Rhea" id="RHEA-COMP:11605"/>
        <dbReference type="ChEBI" id="CHEBI:15377"/>
        <dbReference type="ChEBI" id="CHEBI:30013"/>
        <dbReference type="ChEBI" id="CHEBI:43474"/>
        <dbReference type="ChEBI" id="CHEBI:61977"/>
        <dbReference type="EC" id="3.1.3.16"/>
    </reaction>
</comment>
<organism evidence="9">
    <name type="scientific">Chromera velia CCMP2878</name>
    <dbReference type="NCBI Taxonomy" id="1169474"/>
    <lineage>
        <taxon>Eukaryota</taxon>
        <taxon>Sar</taxon>
        <taxon>Alveolata</taxon>
        <taxon>Colpodellida</taxon>
        <taxon>Chromeraceae</taxon>
        <taxon>Chromera</taxon>
    </lineage>
</organism>
<sequence length="838" mass="92416">MYAPCRTSRTPWRRDPSPEADPSETAARDFFSVQKCTKLQRVSRHSLDTSCAIGAGRIEEALDGFCTSCKKYDCVSMKEHSFHMKVETPLWQSRKPALILDIDNTIVQAHAGGKPVRDDRPDARLDDCRVDSTDFLDEFGLPELYRFKLQSVPDHIYYLKLRPGLRAFLQKVSACYELCIYTAAAREYTNVLLAAVDPEGTLFGDRIWTKDKNAGGDARANKEIQNLFSKERRPAEEVLVIDDRKDHWMSGGTSCSDRVFQISFYAFFSKQIYILRKNYPPDQPLSSSRVGPSSLSSSARAKSKASSSSSSSSSVFLPQFESLDPRETVADTDRELVFLGDLLVELFHRYTSSHRGRGARENSLLDILNEMQAETLAGYSLILSGWRKLEKGKEKGAVAAAKGKEKGAVAAAKGKEKGAVAAAKGKEKGALAAAKGKGKGALAAAKGKEKIPSASALAGSSSSRETRTLSLAESNYSYYPAAVDFIRMRAASQSSGNQTRGMRIKIPLPSAEKAPRSADNGSSFLPLHPQERVEELGGQPVTETDPREMASLLVARPKVRAFDEKEVTSKVKQALRWQAKGRQIAVPDHSWITLTESLWRPPPPQLFPSPHPILKAVRVAHRETSADDYLSPGSSRGERPPRVLADVAGKQLLSAFDFLNPPPELNLPSKLKIPVPPSMPPPPFMPPRAAQWDLLRAAIFSFPPSTGRQQQQQQQGDDPMGTGSGNAMLSSPTQMLPLHQQASRDYLLAGGPLALARKRQASTLGWEEKEKEGNPGAWKRARMKCRDEAKKRIVVCEDGAGARFEGAHMSFFVMEPEDRVRRSQTINLRKKGPKGKKR</sequence>
<dbReference type="SUPFAM" id="SSF56784">
    <property type="entry name" value="HAD-like"/>
    <property type="match status" value="1"/>
</dbReference>
<dbReference type="InterPro" id="IPR004274">
    <property type="entry name" value="FCP1_dom"/>
</dbReference>
<dbReference type="PANTHER" id="PTHR23081:SF36">
    <property type="entry name" value="RNA POLYMERASE II SUBUNIT A C-TERMINAL DOMAIN PHOSPHATASE"/>
    <property type="match status" value="1"/>
</dbReference>
<comment type="catalytic activity">
    <reaction evidence="5">
        <text>O-phospho-L-seryl-[protein] + H2O = L-seryl-[protein] + phosphate</text>
        <dbReference type="Rhea" id="RHEA:20629"/>
        <dbReference type="Rhea" id="RHEA-COMP:9863"/>
        <dbReference type="Rhea" id="RHEA-COMP:11604"/>
        <dbReference type="ChEBI" id="CHEBI:15377"/>
        <dbReference type="ChEBI" id="CHEBI:29999"/>
        <dbReference type="ChEBI" id="CHEBI:43474"/>
        <dbReference type="ChEBI" id="CHEBI:83421"/>
        <dbReference type="EC" id="3.1.3.16"/>
    </reaction>
</comment>
<feature type="region of interest" description="Disordered" evidence="7">
    <location>
        <begin position="704"/>
        <end position="731"/>
    </location>
</feature>
<keyword evidence="4" id="KW-0539">Nucleus</keyword>
<accession>A0A0G4FKA7</accession>
<feature type="compositionally biased region" description="Low complexity" evidence="7">
    <location>
        <begin position="284"/>
        <end position="315"/>
    </location>
</feature>
<gene>
    <name evidence="9" type="ORF">Cvel_17472</name>
</gene>
<dbReference type="PANTHER" id="PTHR23081">
    <property type="entry name" value="RNA POLYMERASE II CTD PHOSPHATASE"/>
    <property type="match status" value="1"/>
</dbReference>
<dbReference type="GO" id="GO:0005634">
    <property type="term" value="C:nucleus"/>
    <property type="evidence" value="ECO:0007669"/>
    <property type="project" value="UniProtKB-SubCell"/>
</dbReference>
<feature type="domain" description="FCP1 homology" evidence="8">
    <location>
        <begin position="91"/>
        <end position="285"/>
    </location>
</feature>
<dbReference type="GO" id="GO:0008420">
    <property type="term" value="F:RNA polymerase II CTD heptapeptide repeat phosphatase activity"/>
    <property type="evidence" value="ECO:0007669"/>
    <property type="project" value="InterPro"/>
</dbReference>
<evidence type="ECO:0000256" key="1">
    <source>
        <dbReference type="ARBA" id="ARBA00004123"/>
    </source>
</evidence>